<dbReference type="EMBL" id="UYSL01020640">
    <property type="protein sequence ID" value="VDL75548.1"/>
    <property type="molecule type" value="Genomic_DNA"/>
</dbReference>
<evidence type="ECO:0000313" key="4">
    <source>
        <dbReference type="Proteomes" id="UP000271162"/>
    </source>
</evidence>
<dbReference type="AlphaFoldDB" id="A0A0N4Y750"/>
<sequence length="120" mass="12999">MSAALLIVGVLAVATHSSYGSTPCTRTPLQTITVTNETVRSAIEKKMPKQTEYQPGGSTKYYDAPFVKGAPEYIMEVEGDIFFTPLQSQCKSISTEDQNDEAPVTEEQANPDGNLPDSSH</sequence>
<evidence type="ECO:0000256" key="1">
    <source>
        <dbReference type="SAM" id="MobiDB-lite"/>
    </source>
</evidence>
<gene>
    <name evidence="3" type="ORF">NBR_LOCUS11959</name>
</gene>
<evidence type="ECO:0000313" key="3">
    <source>
        <dbReference type="EMBL" id="VDL75548.1"/>
    </source>
</evidence>
<feature type="signal peptide" evidence="2">
    <location>
        <begin position="1"/>
        <end position="20"/>
    </location>
</feature>
<protein>
    <submittedName>
        <fullName evidence="3 5">Uncharacterized protein</fullName>
    </submittedName>
</protein>
<feature type="chain" id="PRO_5043125289" evidence="2">
    <location>
        <begin position="21"/>
        <end position="120"/>
    </location>
</feature>
<evidence type="ECO:0000313" key="5">
    <source>
        <dbReference type="WBParaSite" id="NBR_0001195801-mRNA-1"/>
    </source>
</evidence>
<accession>A0A0N4Y750</accession>
<feature type="region of interest" description="Disordered" evidence="1">
    <location>
        <begin position="92"/>
        <end position="120"/>
    </location>
</feature>
<dbReference type="Proteomes" id="UP000271162">
    <property type="component" value="Unassembled WGS sequence"/>
</dbReference>
<name>A0A0N4Y750_NIPBR</name>
<reference evidence="3 4" key="2">
    <citation type="submission" date="2018-11" db="EMBL/GenBank/DDBJ databases">
        <authorList>
            <consortium name="Pathogen Informatics"/>
        </authorList>
    </citation>
    <scope>NUCLEOTIDE SEQUENCE [LARGE SCALE GENOMIC DNA]</scope>
</reference>
<keyword evidence="4" id="KW-1185">Reference proteome</keyword>
<reference evidence="5" key="1">
    <citation type="submission" date="2017-02" db="UniProtKB">
        <authorList>
            <consortium name="WormBaseParasite"/>
        </authorList>
    </citation>
    <scope>IDENTIFICATION</scope>
</reference>
<keyword evidence="2" id="KW-0732">Signal</keyword>
<organism evidence="5">
    <name type="scientific">Nippostrongylus brasiliensis</name>
    <name type="common">Rat hookworm</name>
    <dbReference type="NCBI Taxonomy" id="27835"/>
    <lineage>
        <taxon>Eukaryota</taxon>
        <taxon>Metazoa</taxon>
        <taxon>Ecdysozoa</taxon>
        <taxon>Nematoda</taxon>
        <taxon>Chromadorea</taxon>
        <taxon>Rhabditida</taxon>
        <taxon>Rhabditina</taxon>
        <taxon>Rhabditomorpha</taxon>
        <taxon>Strongyloidea</taxon>
        <taxon>Heligmosomidae</taxon>
        <taxon>Nippostrongylus</taxon>
    </lineage>
</organism>
<dbReference type="WBParaSite" id="NBR_0001195801-mRNA-1">
    <property type="protein sequence ID" value="NBR_0001195801-mRNA-1"/>
    <property type="gene ID" value="NBR_0001195801"/>
</dbReference>
<proteinExistence type="predicted"/>
<evidence type="ECO:0000256" key="2">
    <source>
        <dbReference type="SAM" id="SignalP"/>
    </source>
</evidence>